<dbReference type="InterPro" id="IPR020904">
    <property type="entry name" value="Sc_DH/Rdtase_CS"/>
</dbReference>
<dbReference type="EMBL" id="CAEZYD010000008">
    <property type="protein sequence ID" value="CAB4709601.1"/>
    <property type="molecule type" value="Genomic_DNA"/>
</dbReference>
<evidence type="ECO:0000256" key="2">
    <source>
        <dbReference type="ARBA" id="ARBA00023002"/>
    </source>
</evidence>
<organism evidence="3">
    <name type="scientific">freshwater metagenome</name>
    <dbReference type="NCBI Taxonomy" id="449393"/>
    <lineage>
        <taxon>unclassified sequences</taxon>
        <taxon>metagenomes</taxon>
        <taxon>ecological metagenomes</taxon>
    </lineage>
</organism>
<dbReference type="Gene3D" id="3.40.50.720">
    <property type="entry name" value="NAD(P)-binding Rossmann-like Domain"/>
    <property type="match status" value="1"/>
</dbReference>
<dbReference type="PROSITE" id="PS00061">
    <property type="entry name" value="ADH_SHORT"/>
    <property type="match status" value="1"/>
</dbReference>
<dbReference type="FunFam" id="3.40.50.720:FF:000240">
    <property type="entry name" value="SDR family oxidoreductase"/>
    <property type="match status" value="1"/>
</dbReference>
<dbReference type="GO" id="GO:0016616">
    <property type="term" value="F:oxidoreductase activity, acting on the CH-OH group of donors, NAD or NADP as acceptor"/>
    <property type="evidence" value="ECO:0007669"/>
    <property type="project" value="UniProtKB-ARBA"/>
</dbReference>
<gene>
    <name evidence="3" type="ORF">UFOPK2652_00709</name>
</gene>
<dbReference type="PANTHER" id="PTHR42760:SF115">
    <property type="entry name" value="3-OXOACYL-[ACYL-CARRIER-PROTEIN] REDUCTASE FABG"/>
    <property type="match status" value="1"/>
</dbReference>
<dbReference type="PRINTS" id="PR00081">
    <property type="entry name" value="GDHRDH"/>
</dbReference>
<dbReference type="GO" id="GO:0005975">
    <property type="term" value="P:carbohydrate metabolic process"/>
    <property type="evidence" value="ECO:0007669"/>
    <property type="project" value="UniProtKB-ARBA"/>
</dbReference>
<dbReference type="SUPFAM" id="SSF51735">
    <property type="entry name" value="NAD(P)-binding Rossmann-fold domains"/>
    <property type="match status" value="1"/>
</dbReference>
<sequence length="269" mass="28973">MDTVLKSKSILERFSLAGKTALVTGGGQGIGRALAHGLADAGADVAVIDIDLGLAEVVAKEIQIRNPKSKTMALQIDVTNPEQVTQMVDQIVDGWGKLTIACNNVGICNWVDSIDMTYADWQKVIRVDLDSVFLCAQAEARHMFKNNYGKIINTASMSGYITNFPQGQAHYNAAKAGVLSLTRSLGTEWAEKGVRVNSLSPGYTKTALVSDLLETELGKKVSPIWLSRIPQQKMADVTDLQGAVNFMASEASDYMTAADIVVDGGYLAW</sequence>
<keyword evidence="2" id="KW-0560">Oxidoreductase</keyword>
<dbReference type="InterPro" id="IPR036291">
    <property type="entry name" value="NAD(P)-bd_dom_sf"/>
</dbReference>
<dbReference type="InterPro" id="IPR002347">
    <property type="entry name" value="SDR_fam"/>
</dbReference>
<evidence type="ECO:0000313" key="3">
    <source>
        <dbReference type="EMBL" id="CAB4709601.1"/>
    </source>
</evidence>
<dbReference type="PANTHER" id="PTHR42760">
    <property type="entry name" value="SHORT-CHAIN DEHYDROGENASES/REDUCTASES FAMILY MEMBER"/>
    <property type="match status" value="1"/>
</dbReference>
<evidence type="ECO:0000256" key="1">
    <source>
        <dbReference type="ARBA" id="ARBA00006484"/>
    </source>
</evidence>
<dbReference type="AlphaFoldDB" id="A0A6J6QCM6"/>
<protein>
    <submittedName>
        <fullName evidence="3">Unannotated protein</fullName>
    </submittedName>
</protein>
<accession>A0A6J6QCM6</accession>
<name>A0A6J6QCM6_9ZZZZ</name>
<reference evidence="3" key="1">
    <citation type="submission" date="2020-05" db="EMBL/GenBank/DDBJ databases">
        <authorList>
            <person name="Chiriac C."/>
            <person name="Salcher M."/>
            <person name="Ghai R."/>
            <person name="Kavagutti S V."/>
        </authorList>
    </citation>
    <scope>NUCLEOTIDE SEQUENCE</scope>
</reference>
<proteinExistence type="inferred from homology"/>
<dbReference type="PRINTS" id="PR00080">
    <property type="entry name" value="SDRFAMILY"/>
</dbReference>
<comment type="similarity">
    <text evidence="1">Belongs to the short-chain dehydrogenases/reductases (SDR) family.</text>
</comment>
<dbReference type="Pfam" id="PF13561">
    <property type="entry name" value="adh_short_C2"/>
    <property type="match status" value="1"/>
</dbReference>